<keyword evidence="4" id="KW-1185">Reference proteome</keyword>
<proteinExistence type="predicted"/>
<dbReference type="EMBL" id="JAUPEV010000023">
    <property type="protein sequence ID" value="MDO7253948.1"/>
    <property type="molecule type" value="Genomic_DNA"/>
</dbReference>
<name>A0AA90STB7_9HELI</name>
<dbReference type="Proteomes" id="UP001177258">
    <property type="component" value="Unassembled WGS sequence"/>
</dbReference>
<dbReference type="AlphaFoldDB" id="A0AA90STB7"/>
<dbReference type="Proteomes" id="UP001240777">
    <property type="component" value="Unassembled WGS sequence"/>
</dbReference>
<organism evidence="2 3">
    <name type="scientific">Helicobacter cappadocius</name>
    <dbReference type="NCBI Taxonomy" id="3063998"/>
    <lineage>
        <taxon>Bacteria</taxon>
        <taxon>Pseudomonadati</taxon>
        <taxon>Campylobacterota</taxon>
        <taxon>Epsilonproteobacteria</taxon>
        <taxon>Campylobacterales</taxon>
        <taxon>Helicobacteraceae</taxon>
        <taxon>Helicobacter</taxon>
    </lineage>
</organism>
<protein>
    <submittedName>
        <fullName evidence="2">tRNA (Adenosine(37)-N6)-threonylcarbamoyltransferase complex transferase subunit TsaD</fullName>
    </submittedName>
</protein>
<dbReference type="EMBL" id="JAUYZK010000022">
    <property type="protein sequence ID" value="MDP2539824.1"/>
    <property type="molecule type" value="Genomic_DNA"/>
</dbReference>
<evidence type="ECO:0000313" key="4">
    <source>
        <dbReference type="Proteomes" id="UP001240777"/>
    </source>
</evidence>
<evidence type="ECO:0000313" key="3">
    <source>
        <dbReference type="Proteomes" id="UP001177258"/>
    </source>
</evidence>
<feature type="non-terminal residue" evidence="2">
    <location>
        <position position="1"/>
    </location>
</feature>
<gene>
    <name evidence="1" type="ORF">Q5I04_08550</name>
    <name evidence="2" type="ORF">Q5I06_08590</name>
</gene>
<comment type="caution">
    <text evidence="2">The sequence shown here is derived from an EMBL/GenBank/DDBJ whole genome shotgun (WGS) entry which is preliminary data.</text>
</comment>
<sequence>LCNDFQAKLLLTPLEFCSDNAAMIGRAAIDKYNRKEFADIFALQSSPKNTEGEFI</sequence>
<accession>A0AA90STB7</accession>
<reference evidence="1" key="2">
    <citation type="submission" date="2023-07" db="EMBL/GenBank/DDBJ databases">
        <authorList>
            <person name="Aydin F."/>
            <person name="Tarhane S."/>
            <person name="Saticioglu I.B."/>
            <person name="Karakaya E."/>
            <person name="Abay S."/>
            <person name="Guran O."/>
            <person name="Bozkurt E."/>
            <person name="Uzum N."/>
            <person name="Olgun K."/>
            <person name="Jablonski D."/>
        </authorList>
    </citation>
    <scope>NUCLEOTIDE SEQUENCE</scope>
    <source>
        <strain evidence="1">Faydin-H75</strain>
    </source>
</reference>
<evidence type="ECO:0000313" key="1">
    <source>
        <dbReference type="EMBL" id="MDO7253948.1"/>
    </source>
</evidence>
<reference evidence="2 4" key="1">
    <citation type="submission" date="2023-07" db="EMBL/GenBank/DDBJ databases">
        <title>Unpublished Manusciprt.</title>
        <authorList>
            <person name="Aydin F."/>
            <person name="Tarhane S."/>
            <person name="Saticioglu I.B."/>
            <person name="Karakaya E."/>
            <person name="Abay S."/>
            <person name="Guran O."/>
            <person name="Bozkurt E."/>
            <person name="Uzum N."/>
            <person name="Olgun K."/>
            <person name="Jablonski D."/>
        </authorList>
    </citation>
    <scope>NUCLEOTIDE SEQUENCE</scope>
    <source>
        <strain evidence="4">faydin-H75</strain>
        <strain evidence="2">Faydin-H76</strain>
    </source>
</reference>
<reference evidence="1 3" key="3">
    <citation type="journal article" date="2024" name="Syst. Appl. Microbiol.">
        <title>Helicobacter cappadocius sp. nov., from lizards: The first psychrotrophic Helicobacter species.</title>
        <authorList>
            <person name="Aydin F."/>
            <person name="Tarhane S."/>
            <person name="Karakaya E."/>
            <person name="Abay S."/>
            <person name="Kayman T."/>
            <person name="Guran O."/>
            <person name="Bozkurt E."/>
            <person name="Uzum N."/>
            <person name="Avci A."/>
            <person name="Olgun K."/>
            <person name="Jablonski D."/>
            <person name="Guran C."/>
            <person name="Burcin Saticioglu I."/>
        </authorList>
    </citation>
    <scope>NUCLEOTIDE SEQUENCE [LARGE SCALE GENOMIC DNA]</scope>
    <source>
        <strain evidence="1">Faydin-H75</strain>
        <strain evidence="3">faydin-H76</strain>
    </source>
</reference>
<evidence type="ECO:0000313" key="2">
    <source>
        <dbReference type="EMBL" id="MDP2539824.1"/>
    </source>
</evidence>